<evidence type="ECO:0000313" key="1">
    <source>
        <dbReference type="EMBL" id="SMP68589.1"/>
    </source>
</evidence>
<name>A0ABY1QDU0_9BACT</name>
<keyword evidence="2" id="KW-1185">Reference proteome</keyword>
<comment type="caution">
    <text evidence="1">The sequence shown here is derived from an EMBL/GenBank/DDBJ whole genome shotgun (WGS) entry which is preliminary data.</text>
</comment>
<sequence>MNANKTPVWWQSDLTDQFDGLIFDCDGTLTDSMPLHFIAWRETMAARGIEFPEDRFYSMGGMPTDKIIEILSQEQGVNVDVNATTDAKEDAFEAIADTVKPIQAVCDVARHHRGKLAMAVASGGIRPSVLRQLKTLQIEDWFGAVVTSEDTELHKPEPDAFLLAAKKLGVAPERCLVFEDSPLGFAAAESAGMQFVDVRPYA</sequence>
<accession>A0ABY1QDU0</accession>
<dbReference type="RefSeq" id="WP_283434056.1">
    <property type="nucleotide sequence ID" value="NZ_FXUG01000011.1"/>
</dbReference>
<dbReference type="SFLD" id="SFLDS00003">
    <property type="entry name" value="Haloacid_Dehalogenase"/>
    <property type="match status" value="1"/>
</dbReference>
<dbReference type="InterPro" id="IPR036412">
    <property type="entry name" value="HAD-like_sf"/>
</dbReference>
<reference evidence="1 2" key="1">
    <citation type="submission" date="2017-05" db="EMBL/GenBank/DDBJ databases">
        <authorList>
            <person name="Varghese N."/>
            <person name="Submissions S."/>
        </authorList>
    </citation>
    <scope>NUCLEOTIDE SEQUENCE [LARGE SCALE GENOMIC DNA]</scope>
    <source>
        <strain evidence="1 2">DSM 25457</strain>
    </source>
</reference>
<gene>
    <name evidence="1" type="ORF">SAMN06265222_11187</name>
</gene>
<dbReference type="Pfam" id="PF00702">
    <property type="entry name" value="Hydrolase"/>
    <property type="match status" value="1"/>
</dbReference>
<dbReference type="InterPro" id="IPR023198">
    <property type="entry name" value="PGP-like_dom2"/>
</dbReference>
<dbReference type="PANTHER" id="PTHR43481">
    <property type="entry name" value="FRUCTOSE-1-PHOSPHATE PHOSPHATASE"/>
    <property type="match status" value="1"/>
</dbReference>
<dbReference type="PANTHER" id="PTHR43481:SF4">
    <property type="entry name" value="GLYCEROL-1-PHOSPHATE PHOSPHOHYDROLASE 1-RELATED"/>
    <property type="match status" value="1"/>
</dbReference>
<dbReference type="Gene3D" id="1.10.150.240">
    <property type="entry name" value="Putative phosphatase, domain 2"/>
    <property type="match status" value="1"/>
</dbReference>
<organism evidence="1 2">
    <name type="scientific">Neorhodopirellula lusitana</name>
    <dbReference type="NCBI Taxonomy" id="445327"/>
    <lineage>
        <taxon>Bacteria</taxon>
        <taxon>Pseudomonadati</taxon>
        <taxon>Planctomycetota</taxon>
        <taxon>Planctomycetia</taxon>
        <taxon>Pirellulales</taxon>
        <taxon>Pirellulaceae</taxon>
        <taxon>Neorhodopirellula</taxon>
    </lineage>
</organism>
<dbReference type="InterPro" id="IPR023214">
    <property type="entry name" value="HAD_sf"/>
</dbReference>
<dbReference type="Proteomes" id="UP001158067">
    <property type="component" value="Unassembled WGS sequence"/>
</dbReference>
<dbReference type="InterPro" id="IPR051806">
    <property type="entry name" value="HAD-like_SPP"/>
</dbReference>
<dbReference type="SUPFAM" id="SSF56784">
    <property type="entry name" value="HAD-like"/>
    <property type="match status" value="1"/>
</dbReference>
<dbReference type="SFLD" id="SFLDG01129">
    <property type="entry name" value="C1.5:_HAD__Beta-PGM__Phosphata"/>
    <property type="match status" value="1"/>
</dbReference>
<dbReference type="Gene3D" id="3.40.50.1000">
    <property type="entry name" value="HAD superfamily/HAD-like"/>
    <property type="match status" value="1"/>
</dbReference>
<dbReference type="NCBIfam" id="TIGR01509">
    <property type="entry name" value="HAD-SF-IA-v3"/>
    <property type="match status" value="1"/>
</dbReference>
<dbReference type="CDD" id="cd07505">
    <property type="entry name" value="HAD_BPGM-like"/>
    <property type="match status" value="1"/>
</dbReference>
<dbReference type="InterPro" id="IPR006439">
    <property type="entry name" value="HAD-SF_hydro_IA"/>
</dbReference>
<dbReference type="PRINTS" id="PR00413">
    <property type="entry name" value="HADHALOGNASE"/>
</dbReference>
<evidence type="ECO:0000313" key="2">
    <source>
        <dbReference type="Proteomes" id="UP001158067"/>
    </source>
</evidence>
<protein>
    <submittedName>
        <fullName evidence="1">Haloacid dehalogenase superfamily, subfamily IA, variant 3 with third motif having DD or ED</fullName>
    </submittedName>
</protein>
<proteinExistence type="predicted"/>
<dbReference type="EMBL" id="FXUG01000011">
    <property type="protein sequence ID" value="SMP68589.1"/>
    <property type="molecule type" value="Genomic_DNA"/>
</dbReference>